<evidence type="ECO:0000256" key="1">
    <source>
        <dbReference type="SAM" id="MobiDB-lite"/>
    </source>
</evidence>
<keyword evidence="3" id="KW-1185">Reference proteome</keyword>
<evidence type="ECO:0000313" key="3">
    <source>
        <dbReference type="Proteomes" id="UP000245884"/>
    </source>
</evidence>
<feature type="compositionally biased region" description="Basic and acidic residues" evidence="1">
    <location>
        <begin position="201"/>
        <end position="214"/>
    </location>
</feature>
<dbReference type="OrthoDB" id="10680599at2759"/>
<sequence>MASGAGFFLEPTAHAPPRNTVSTSVGSSTTSASPREPLRLSPSQLTRLRSHLDDALLSIQRRYARRFHDASSSSSHASDPSASAPPLNTLQRYCSAWTTDILPLVTRIDPYGAAQTTTALAYAMAVTDSVGVGIAGYDLPTESSESSIALQSALQLLGLIDALWSALLVGRSLSLPLAQRRIRARLAPSHTAAEGENEEAEMQRRTERSMRDSDPITGSLGTRTTSATDRVRLRNLLIDRREALSRWMGEQGGVAMPEEEDGWEREQRALRQEAGRGENRRREEESRKAEAESQQLDGIQGDQDEKEDEDDDEDEEAGLEEVDVPRPNDQYADDGEEDFAGDGSRSHFRDLFARKLDPDEDDSEDEVEEEEGEEVGEEQAERSETTQGEEDEAAARVKRRRLDESPNDNANGASPPPPTVNAPLPPRTSPPPATSSTSSGFAIPRDTLSLQRLTTHIFSRSLATLERLDAAASAANER</sequence>
<proteinExistence type="predicted"/>
<dbReference type="EMBL" id="KZ819677">
    <property type="protein sequence ID" value="PWN25101.1"/>
    <property type="molecule type" value="Genomic_DNA"/>
</dbReference>
<dbReference type="GeneID" id="37028791"/>
<feature type="compositionally biased region" description="Basic and acidic residues" evidence="1">
    <location>
        <begin position="271"/>
        <end position="291"/>
    </location>
</feature>
<dbReference type="RefSeq" id="XP_025359713.1">
    <property type="nucleotide sequence ID" value="XM_025506968.1"/>
</dbReference>
<protein>
    <submittedName>
        <fullName evidence="2">Uncharacterized protein</fullName>
    </submittedName>
</protein>
<feature type="region of interest" description="Disordered" evidence="1">
    <location>
        <begin position="271"/>
        <end position="443"/>
    </location>
</feature>
<feature type="compositionally biased region" description="Basic and acidic residues" evidence="1">
    <location>
        <begin position="344"/>
        <end position="357"/>
    </location>
</feature>
<organism evidence="2 3">
    <name type="scientific">Jaminaea rosea</name>
    <dbReference type="NCBI Taxonomy" id="1569628"/>
    <lineage>
        <taxon>Eukaryota</taxon>
        <taxon>Fungi</taxon>
        <taxon>Dikarya</taxon>
        <taxon>Basidiomycota</taxon>
        <taxon>Ustilaginomycotina</taxon>
        <taxon>Exobasidiomycetes</taxon>
        <taxon>Microstromatales</taxon>
        <taxon>Microstromatales incertae sedis</taxon>
        <taxon>Jaminaea</taxon>
    </lineage>
</organism>
<feature type="region of interest" description="Disordered" evidence="1">
    <location>
        <begin position="1"/>
        <end position="43"/>
    </location>
</feature>
<dbReference type="STRING" id="1569628.A0A316UL44"/>
<feature type="compositionally biased region" description="Low complexity" evidence="1">
    <location>
        <begin position="20"/>
        <end position="33"/>
    </location>
</feature>
<reference evidence="2 3" key="1">
    <citation type="journal article" date="2018" name="Mol. Biol. Evol.">
        <title>Broad Genomic Sampling Reveals a Smut Pathogenic Ancestry of the Fungal Clade Ustilaginomycotina.</title>
        <authorList>
            <person name="Kijpornyongpan T."/>
            <person name="Mondo S.J."/>
            <person name="Barry K."/>
            <person name="Sandor L."/>
            <person name="Lee J."/>
            <person name="Lipzen A."/>
            <person name="Pangilinan J."/>
            <person name="LaButti K."/>
            <person name="Hainaut M."/>
            <person name="Henrissat B."/>
            <person name="Grigoriev I.V."/>
            <person name="Spatafora J.W."/>
            <person name="Aime M.C."/>
        </authorList>
    </citation>
    <scope>NUCLEOTIDE SEQUENCE [LARGE SCALE GENOMIC DNA]</scope>
    <source>
        <strain evidence="2 3">MCA 5214</strain>
    </source>
</reference>
<feature type="compositionally biased region" description="Acidic residues" evidence="1">
    <location>
        <begin position="358"/>
        <end position="378"/>
    </location>
</feature>
<dbReference type="AlphaFoldDB" id="A0A316UL44"/>
<gene>
    <name evidence="2" type="ORF">BDZ90DRAFT_234316</name>
</gene>
<dbReference type="Proteomes" id="UP000245884">
    <property type="component" value="Unassembled WGS sequence"/>
</dbReference>
<evidence type="ECO:0000313" key="2">
    <source>
        <dbReference type="EMBL" id="PWN25101.1"/>
    </source>
</evidence>
<feature type="compositionally biased region" description="Acidic residues" evidence="1">
    <location>
        <begin position="331"/>
        <end position="340"/>
    </location>
</feature>
<feature type="compositionally biased region" description="Pro residues" evidence="1">
    <location>
        <begin position="414"/>
        <end position="433"/>
    </location>
</feature>
<name>A0A316UL44_9BASI</name>
<feature type="region of interest" description="Disordered" evidence="1">
    <location>
        <begin position="188"/>
        <end position="225"/>
    </location>
</feature>
<feature type="compositionally biased region" description="Acidic residues" evidence="1">
    <location>
        <begin position="302"/>
        <end position="322"/>
    </location>
</feature>
<accession>A0A316UL44</accession>